<evidence type="ECO:0000313" key="3">
    <source>
        <dbReference type="Proteomes" id="UP001302126"/>
    </source>
</evidence>
<comment type="caution">
    <text evidence="2">The sequence shown here is derived from an EMBL/GenBank/DDBJ whole genome shotgun (WGS) entry which is preliminary data.</text>
</comment>
<reference evidence="2" key="1">
    <citation type="journal article" date="2023" name="Mol. Phylogenet. Evol.">
        <title>Genome-scale phylogeny and comparative genomics of the fungal order Sordariales.</title>
        <authorList>
            <person name="Hensen N."/>
            <person name="Bonometti L."/>
            <person name="Westerberg I."/>
            <person name="Brannstrom I.O."/>
            <person name="Guillou S."/>
            <person name="Cros-Aarteil S."/>
            <person name="Calhoun S."/>
            <person name="Haridas S."/>
            <person name="Kuo A."/>
            <person name="Mondo S."/>
            <person name="Pangilinan J."/>
            <person name="Riley R."/>
            <person name="LaButti K."/>
            <person name="Andreopoulos B."/>
            <person name="Lipzen A."/>
            <person name="Chen C."/>
            <person name="Yan M."/>
            <person name="Daum C."/>
            <person name="Ng V."/>
            <person name="Clum A."/>
            <person name="Steindorff A."/>
            <person name="Ohm R.A."/>
            <person name="Martin F."/>
            <person name="Silar P."/>
            <person name="Natvig D.O."/>
            <person name="Lalanne C."/>
            <person name="Gautier V."/>
            <person name="Ament-Velasquez S.L."/>
            <person name="Kruys A."/>
            <person name="Hutchinson M.I."/>
            <person name="Powell A.J."/>
            <person name="Barry K."/>
            <person name="Miller A.N."/>
            <person name="Grigoriev I.V."/>
            <person name="Debuchy R."/>
            <person name="Gladieux P."/>
            <person name="Hiltunen Thoren M."/>
            <person name="Johannesson H."/>
        </authorList>
    </citation>
    <scope>NUCLEOTIDE SEQUENCE</scope>
    <source>
        <strain evidence="2">PSN309</strain>
    </source>
</reference>
<feature type="compositionally biased region" description="Polar residues" evidence="1">
    <location>
        <begin position="1"/>
        <end position="12"/>
    </location>
</feature>
<name>A0AAN7AHK3_9PEZI</name>
<evidence type="ECO:0000313" key="2">
    <source>
        <dbReference type="EMBL" id="KAK4187508.1"/>
    </source>
</evidence>
<proteinExistence type="predicted"/>
<protein>
    <submittedName>
        <fullName evidence="2">Uncharacterized protein</fullName>
    </submittedName>
</protein>
<accession>A0AAN7AHK3</accession>
<dbReference type="AlphaFoldDB" id="A0AAN7AHK3"/>
<keyword evidence="3" id="KW-1185">Reference proteome</keyword>
<feature type="region of interest" description="Disordered" evidence="1">
    <location>
        <begin position="1"/>
        <end position="27"/>
    </location>
</feature>
<reference evidence="2" key="2">
    <citation type="submission" date="2023-05" db="EMBL/GenBank/DDBJ databases">
        <authorList>
            <consortium name="Lawrence Berkeley National Laboratory"/>
            <person name="Steindorff A."/>
            <person name="Hensen N."/>
            <person name="Bonometti L."/>
            <person name="Westerberg I."/>
            <person name="Brannstrom I.O."/>
            <person name="Guillou S."/>
            <person name="Cros-Aarteil S."/>
            <person name="Calhoun S."/>
            <person name="Haridas S."/>
            <person name="Kuo A."/>
            <person name="Mondo S."/>
            <person name="Pangilinan J."/>
            <person name="Riley R."/>
            <person name="Labutti K."/>
            <person name="Andreopoulos B."/>
            <person name="Lipzen A."/>
            <person name="Chen C."/>
            <person name="Yanf M."/>
            <person name="Daum C."/>
            <person name="Ng V."/>
            <person name="Clum A."/>
            <person name="Ohm R."/>
            <person name="Martin F."/>
            <person name="Silar P."/>
            <person name="Natvig D."/>
            <person name="Lalanne C."/>
            <person name="Gautier V."/>
            <person name="Ament-Velasquez S.L."/>
            <person name="Kruys A."/>
            <person name="Hutchinson M.I."/>
            <person name="Powell A.J."/>
            <person name="Barry K."/>
            <person name="Miller A.N."/>
            <person name="Grigoriev I.V."/>
            <person name="Debuchy R."/>
            <person name="Gladieux P."/>
            <person name="Thoren M.H."/>
            <person name="Johannesson H."/>
        </authorList>
    </citation>
    <scope>NUCLEOTIDE SEQUENCE</scope>
    <source>
        <strain evidence="2">PSN309</strain>
    </source>
</reference>
<dbReference type="EMBL" id="MU864401">
    <property type="protein sequence ID" value="KAK4187508.1"/>
    <property type="molecule type" value="Genomic_DNA"/>
</dbReference>
<organism evidence="2 3">
    <name type="scientific">Podospora australis</name>
    <dbReference type="NCBI Taxonomy" id="1536484"/>
    <lineage>
        <taxon>Eukaryota</taxon>
        <taxon>Fungi</taxon>
        <taxon>Dikarya</taxon>
        <taxon>Ascomycota</taxon>
        <taxon>Pezizomycotina</taxon>
        <taxon>Sordariomycetes</taxon>
        <taxon>Sordariomycetidae</taxon>
        <taxon>Sordariales</taxon>
        <taxon>Podosporaceae</taxon>
        <taxon>Podospora</taxon>
    </lineage>
</organism>
<evidence type="ECO:0000256" key="1">
    <source>
        <dbReference type="SAM" id="MobiDB-lite"/>
    </source>
</evidence>
<gene>
    <name evidence="2" type="ORF">QBC35DRAFT_498448</name>
</gene>
<dbReference type="Proteomes" id="UP001302126">
    <property type="component" value="Unassembled WGS sequence"/>
</dbReference>
<sequence length="604" mass="68743">MEGVIYQQTANNGPPPPPPTTTTTTPRNLTELPTEIIEGILEWLVPPPPEIGESKPVAFSQMVEGEFWHDFILCRRALAKVCLVSRGLASIARPLLYRNIAVWEEESLVLLFRTLVENPTLGSWNRFLACQMTLTAPGVIRNIRNAVHKHVQDIKPASEPQVIMRTIEPVLKMTKILQTYPFGVDLLPQTLLSYILMLLPKLETLLLWVPMWDNEDEYDALIGNVKEMKQQIKSPEHMPFQHLHTVMFQGNPAIFEHLTVDDCDCDIPDVWGVQPRHYHEMLACFPALNTLEAWADDGYWSHPKDPMDDVDFGGFGFHAVAEGNHPPYLAGIKHIYLHQSYAAPMHLNRLLKNAPDLQTLYMAPRYESPDKHYEPLSPSASSWMDQTEDDPNTLDTGLRLYAGKLKSLDVGWLNVRLVGMGENEIGYEGRLPSLPQLTNLERLCIQLSTLYGPTASSAASSQYQLIDLLPPNLVELTLEDWWWQYERIMRKMAKWDNQKKLTHYQSHADYRAAATSLLIAFAQALSPAKMPHLKKVLLLCKIPWTWVMTDSEDIQADFHFRFVTEEFRKRGVVFEVSCEDGSAELPTGNRCFVCPIVQISHSQA</sequence>